<evidence type="ECO:0000313" key="3">
    <source>
        <dbReference type="Proteomes" id="UP001518925"/>
    </source>
</evidence>
<reference evidence="2 3" key="1">
    <citation type="submission" date="2021-02" db="EMBL/GenBank/DDBJ databases">
        <title>Bacillus sp. RD4P76, an endophyte from a halophyte.</title>
        <authorList>
            <person name="Sun J.-Q."/>
        </authorList>
    </citation>
    <scope>NUCLEOTIDE SEQUENCE [LARGE SCALE GENOMIC DNA]</scope>
    <source>
        <strain evidence="2 3">RD4P76</strain>
    </source>
</reference>
<feature type="transmembrane region" description="Helical" evidence="1">
    <location>
        <begin position="76"/>
        <end position="98"/>
    </location>
</feature>
<feature type="transmembrane region" description="Helical" evidence="1">
    <location>
        <begin position="43"/>
        <end position="64"/>
    </location>
</feature>
<gene>
    <name evidence="2" type="ORF">JR050_10870</name>
</gene>
<keyword evidence="1" id="KW-0472">Membrane</keyword>
<dbReference type="RefSeq" id="WP_204203521.1">
    <property type="nucleotide sequence ID" value="NZ_JAFELM010000030.1"/>
</dbReference>
<keyword evidence="3" id="KW-1185">Reference proteome</keyword>
<feature type="transmembrane region" description="Helical" evidence="1">
    <location>
        <begin position="137"/>
        <end position="153"/>
    </location>
</feature>
<organism evidence="2 3">
    <name type="scientific">Bacillus suaedaesalsae</name>
    <dbReference type="NCBI Taxonomy" id="2810349"/>
    <lineage>
        <taxon>Bacteria</taxon>
        <taxon>Bacillati</taxon>
        <taxon>Bacillota</taxon>
        <taxon>Bacilli</taxon>
        <taxon>Bacillales</taxon>
        <taxon>Bacillaceae</taxon>
        <taxon>Bacillus</taxon>
    </lineage>
</organism>
<protein>
    <submittedName>
        <fullName evidence="2">Uncharacterized protein</fullName>
    </submittedName>
</protein>
<feature type="transmembrane region" description="Helical" evidence="1">
    <location>
        <begin position="189"/>
        <end position="210"/>
    </location>
</feature>
<dbReference type="Proteomes" id="UP001518925">
    <property type="component" value="Unassembled WGS sequence"/>
</dbReference>
<sequence length="220" mass="25560">MDIIQIGSMAVLLKWILLGIAVLLGVIYIKLWRRDDNESKPLLELLTNSLILAFFVWKGSLFLLEPTIVLKSPLSLLYFTGGNNGLIIAIIASIFYFFKKGRMLRLSYLIQTAFFFSFVVLGVYHILSAILVEELRLYHTIIGAYSLLVILYNQLRKFFGTTSEIYTTTILFGFLNIIASFYITKNDHLYLFTFQQWFYIALILVSLIYWNKERKNEESC</sequence>
<evidence type="ECO:0000313" key="2">
    <source>
        <dbReference type="EMBL" id="MBM6618161.1"/>
    </source>
</evidence>
<feature type="transmembrane region" description="Helical" evidence="1">
    <location>
        <begin position="12"/>
        <end position="31"/>
    </location>
</feature>
<dbReference type="EMBL" id="JAFELM010000030">
    <property type="protein sequence ID" value="MBM6618161.1"/>
    <property type="molecule type" value="Genomic_DNA"/>
</dbReference>
<feature type="transmembrane region" description="Helical" evidence="1">
    <location>
        <begin position="165"/>
        <end position="183"/>
    </location>
</feature>
<keyword evidence="1" id="KW-1133">Transmembrane helix</keyword>
<accession>A0ABS2DKV4</accession>
<proteinExistence type="predicted"/>
<comment type="caution">
    <text evidence="2">The sequence shown here is derived from an EMBL/GenBank/DDBJ whole genome shotgun (WGS) entry which is preliminary data.</text>
</comment>
<evidence type="ECO:0000256" key="1">
    <source>
        <dbReference type="SAM" id="Phobius"/>
    </source>
</evidence>
<feature type="transmembrane region" description="Helical" evidence="1">
    <location>
        <begin position="110"/>
        <end position="131"/>
    </location>
</feature>
<name>A0ABS2DKV4_9BACI</name>
<keyword evidence="1" id="KW-0812">Transmembrane</keyword>